<feature type="region of interest" description="Disordered" evidence="1">
    <location>
        <begin position="83"/>
        <end position="155"/>
    </location>
</feature>
<dbReference type="Proteomes" id="UP001159641">
    <property type="component" value="Unassembled WGS sequence"/>
</dbReference>
<name>A0AB34GBY2_ESCRO</name>
<organism evidence="2 3">
    <name type="scientific">Eschrichtius robustus</name>
    <name type="common">California gray whale</name>
    <name type="synonym">Eschrichtius gibbosus</name>
    <dbReference type="NCBI Taxonomy" id="9764"/>
    <lineage>
        <taxon>Eukaryota</taxon>
        <taxon>Metazoa</taxon>
        <taxon>Chordata</taxon>
        <taxon>Craniata</taxon>
        <taxon>Vertebrata</taxon>
        <taxon>Euteleostomi</taxon>
        <taxon>Mammalia</taxon>
        <taxon>Eutheria</taxon>
        <taxon>Laurasiatheria</taxon>
        <taxon>Artiodactyla</taxon>
        <taxon>Whippomorpha</taxon>
        <taxon>Cetacea</taxon>
        <taxon>Mysticeti</taxon>
        <taxon>Eschrichtiidae</taxon>
        <taxon>Eschrichtius</taxon>
    </lineage>
</organism>
<dbReference type="EMBL" id="JAIQCJ010002323">
    <property type="protein sequence ID" value="KAJ8776979.1"/>
    <property type="molecule type" value="Genomic_DNA"/>
</dbReference>
<protein>
    <submittedName>
        <fullName evidence="2">Uncharacterized protein</fullName>
    </submittedName>
</protein>
<evidence type="ECO:0000313" key="3">
    <source>
        <dbReference type="Proteomes" id="UP001159641"/>
    </source>
</evidence>
<evidence type="ECO:0000256" key="1">
    <source>
        <dbReference type="SAM" id="MobiDB-lite"/>
    </source>
</evidence>
<gene>
    <name evidence="2" type="ORF">J1605_014997</name>
</gene>
<sequence>MGPRGRLPGLLIGEAGRQASRGPLEGAAEVQVPEAGLRRALRVNSCGGGSLQRRCQHPVATRMYQLQCQAGLGTAQAGPGWLDLPAVGGGSRGVGHTQDGTPPGARAPWLQRAGATGSDAGTQTHTRSRKAGSACSRAPGEEGKAFLPPRGKTAV</sequence>
<accession>A0AB34GBY2</accession>
<feature type="region of interest" description="Disordered" evidence="1">
    <location>
        <begin position="1"/>
        <end position="25"/>
    </location>
</feature>
<evidence type="ECO:0000313" key="2">
    <source>
        <dbReference type="EMBL" id="KAJ8776979.1"/>
    </source>
</evidence>
<dbReference type="AlphaFoldDB" id="A0AB34GBY2"/>
<comment type="caution">
    <text evidence="2">The sequence shown here is derived from an EMBL/GenBank/DDBJ whole genome shotgun (WGS) entry which is preliminary data.</text>
</comment>
<proteinExistence type="predicted"/>
<keyword evidence="3" id="KW-1185">Reference proteome</keyword>
<reference evidence="2 3" key="1">
    <citation type="submission" date="2022-11" db="EMBL/GenBank/DDBJ databases">
        <title>Whole genome sequence of Eschrichtius robustus ER-17-0199.</title>
        <authorList>
            <person name="Bruniche-Olsen A."/>
            <person name="Black A.N."/>
            <person name="Fields C.J."/>
            <person name="Walden K."/>
            <person name="Dewoody J.A."/>
        </authorList>
    </citation>
    <scope>NUCLEOTIDE SEQUENCE [LARGE SCALE GENOMIC DNA]</scope>
    <source>
        <strain evidence="2">ER-17-0199</strain>
        <tissue evidence="2">Blubber</tissue>
    </source>
</reference>
<feature type="compositionally biased region" description="Low complexity" evidence="1">
    <location>
        <begin position="1"/>
        <end position="11"/>
    </location>
</feature>